<dbReference type="OrthoDB" id="2901397at2"/>
<reference evidence="4 5" key="1">
    <citation type="submission" date="2014-07" db="EMBL/GenBank/DDBJ databases">
        <title>Complete genome sequence of a moderately halophilic bacterium Terribacillus aidingensis MP602, isolated from Cryptomeria fortunei in Tianmu mountain in China.</title>
        <authorList>
            <person name="Wang Y."/>
            <person name="Lu P."/>
            <person name="Zhang L."/>
        </authorList>
    </citation>
    <scope>NUCLEOTIDE SEQUENCE [LARGE SCALE GENOMIC DNA]</scope>
    <source>
        <strain evidence="4 5">MP602</strain>
    </source>
</reference>
<dbReference type="InterPro" id="IPR012851">
    <property type="entry name" value="Spore_coat_CotF-like"/>
</dbReference>
<proteinExistence type="inferred from homology"/>
<dbReference type="KEGG" id="tap:GZ22_00725"/>
<dbReference type="PANTHER" id="PTHR39183:SF1">
    <property type="entry name" value="SPORE COAT PROTEIN F-LIKE PROTEIN YHCQ"/>
    <property type="match status" value="1"/>
</dbReference>
<dbReference type="HOGENOM" id="CLU_163858_0_0_9"/>
<dbReference type="GO" id="GO:0030435">
    <property type="term" value="P:sporulation resulting in formation of a cellular spore"/>
    <property type="evidence" value="ECO:0007669"/>
    <property type="project" value="UniProtKB-KW"/>
</dbReference>
<dbReference type="RefSeq" id="WP_038557728.1">
    <property type="nucleotide sequence ID" value="NZ_CP008876.1"/>
</dbReference>
<dbReference type="Proteomes" id="UP000027980">
    <property type="component" value="Chromosome"/>
</dbReference>
<dbReference type="EMBL" id="CP008876">
    <property type="protein sequence ID" value="AIF65320.1"/>
    <property type="molecule type" value="Genomic_DNA"/>
</dbReference>
<dbReference type="PANTHER" id="PTHR39183">
    <property type="entry name" value="SPORE COAT PROTEIN F-LIKE PROTEIN YHCQ"/>
    <property type="match status" value="1"/>
</dbReference>
<protein>
    <submittedName>
        <fullName evidence="4">Spore gernimation protein GerQ</fullName>
    </submittedName>
</protein>
<name>A0A075LF75_9BACI</name>
<dbReference type="Pfam" id="PF07875">
    <property type="entry name" value="Coat_F"/>
    <property type="match status" value="1"/>
</dbReference>
<evidence type="ECO:0000256" key="1">
    <source>
        <dbReference type="ARBA" id="ARBA00022969"/>
    </source>
</evidence>
<keyword evidence="1" id="KW-0749">Sporulation</keyword>
<evidence type="ECO:0000256" key="3">
    <source>
        <dbReference type="ARBA" id="ARBA00024344"/>
    </source>
</evidence>
<sequence length="127" mass="14212">MRDYLDPENAKGMPDLMDSAICTEMLITAKSAVNNYAIAITEAVNPELRQTLVRHLDEAIEMQGAISSLMAQHNWLFPADPKSQFPFDRKAANTAIDVVSMDLFPYDTDRLGMFATPTNTESKENQQ</sequence>
<evidence type="ECO:0000256" key="2">
    <source>
        <dbReference type="ARBA" id="ARBA00024325"/>
    </source>
</evidence>
<dbReference type="GeneID" id="34222566"/>
<evidence type="ECO:0000313" key="5">
    <source>
        <dbReference type="Proteomes" id="UP000027980"/>
    </source>
</evidence>
<comment type="subcellular location">
    <subcellularLocation>
        <location evidence="2">Spore coat</location>
    </subcellularLocation>
</comment>
<accession>A0A075LF75</accession>
<dbReference type="Gene3D" id="1.20.1260.10">
    <property type="match status" value="1"/>
</dbReference>
<dbReference type="InterPro" id="IPR012347">
    <property type="entry name" value="Ferritin-like"/>
</dbReference>
<comment type="similarity">
    <text evidence="3">Belongs to the CotF family.</text>
</comment>
<organism evidence="4 5">
    <name type="scientific">Terribacillus saccharophilus</name>
    <dbReference type="NCBI Taxonomy" id="361277"/>
    <lineage>
        <taxon>Bacteria</taxon>
        <taxon>Bacillati</taxon>
        <taxon>Bacillota</taxon>
        <taxon>Bacilli</taxon>
        <taxon>Bacillales</taxon>
        <taxon>Bacillaceae</taxon>
        <taxon>Terribacillus</taxon>
    </lineage>
</organism>
<gene>
    <name evidence="4" type="ORF">GZ22_00725</name>
</gene>
<dbReference type="AlphaFoldDB" id="A0A075LF75"/>
<evidence type="ECO:0000313" key="4">
    <source>
        <dbReference type="EMBL" id="AIF65320.1"/>
    </source>
</evidence>